<protein>
    <submittedName>
        <fullName evidence="1">Uncharacterized protein</fullName>
    </submittedName>
</protein>
<organism evidence="1 2">
    <name type="scientific">Chlamydia poikilotherma</name>
    <dbReference type="NCBI Taxonomy" id="1967783"/>
    <lineage>
        <taxon>Bacteria</taxon>
        <taxon>Pseudomonadati</taxon>
        <taxon>Chlamydiota</taxon>
        <taxon>Chlamydiia</taxon>
        <taxon>Chlamydiales</taxon>
        <taxon>Chlamydiaceae</taxon>
        <taxon>Chlamydia/Chlamydophila group</taxon>
        <taxon>Chlamydia</taxon>
    </lineage>
</organism>
<dbReference type="EMBL" id="LS992154">
    <property type="protein sequence ID" value="SYX09345.1"/>
    <property type="molecule type" value="Genomic_DNA"/>
</dbReference>
<dbReference type="KEGG" id="chla:C834K_0908"/>
<evidence type="ECO:0000313" key="1">
    <source>
        <dbReference type="EMBL" id="SYX09345.1"/>
    </source>
</evidence>
<accession>A0A3B0Q1D4</accession>
<dbReference type="AlphaFoldDB" id="A0A3B0Q1D4"/>
<evidence type="ECO:0000313" key="2">
    <source>
        <dbReference type="Proteomes" id="UP000258476"/>
    </source>
</evidence>
<keyword evidence="2" id="KW-1185">Reference proteome</keyword>
<dbReference type="Proteomes" id="UP000258476">
    <property type="component" value="Chromosome"/>
</dbReference>
<reference evidence="2" key="1">
    <citation type="submission" date="2017-11" db="EMBL/GenBank/DDBJ databases">
        <authorList>
            <person name="Seth-Smith MB H."/>
        </authorList>
    </citation>
    <scope>NUCLEOTIDE SEQUENCE [LARGE SCALE GENOMIC DNA]</scope>
</reference>
<dbReference type="RefSeq" id="WP_162496151.1">
    <property type="nucleotide sequence ID" value="NZ_LS992154.1"/>
</dbReference>
<gene>
    <name evidence="1" type="ORF">C834K_0908</name>
</gene>
<proteinExistence type="predicted"/>
<name>A0A3B0Q1D4_9CHLA</name>
<sequence>MLSCFWPYCKPLYDVINNIRMAARPAIILGWSILGRDLLEYAAPGLRDILFNRCLRWVGNNGDQNNEQTESKIEED</sequence>